<dbReference type="EMBL" id="CAAALY010258249">
    <property type="protein sequence ID" value="VEL38553.1"/>
    <property type="molecule type" value="Genomic_DNA"/>
</dbReference>
<sequence length="111" mass="11694">MAVLIKPKRGRNRSPLQPEEEHHLGKQGYAKLNGSVSLTQIIASGLSNLVARQLSLGHSVPPEALVFILATVGAMLTEVTSNVATTSILLPIVFSMVGGLQKCVAVRGLPV</sequence>
<accession>A0A448XK28</accession>
<evidence type="ECO:0000313" key="2">
    <source>
        <dbReference type="EMBL" id="VEL38553.1"/>
    </source>
</evidence>
<feature type="region of interest" description="Disordered" evidence="1">
    <location>
        <begin position="1"/>
        <end position="25"/>
    </location>
</feature>
<name>A0A448XK28_9PLAT</name>
<keyword evidence="3" id="KW-1185">Reference proteome</keyword>
<feature type="compositionally biased region" description="Basic residues" evidence="1">
    <location>
        <begin position="1"/>
        <end position="12"/>
    </location>
</feature>
<comment type="caution">
    <text evidence="2">The sequence shown here is derived from an EMBL/GenBank/DDBJ whole genome shotgun (WGS) entry which is preliminary data.</text>
</comment>
<dbReference type="OrthoDB" id="6262998at2759"/>
<gene>
    <name evidence="2" type="ORF">PXEA_LOCUS31993</name>
</gene>
<protein>
    <submittedName>
        <fullName evidence="2">Uncharacterized protein</fullName>
    </submittedName>
</protein>
<evidence type="ECO:0000313" key="3">
    <source>
        <dbReference type="Proteomes" id="UP000784294"/>
    </source>
</evidence>
<reference evidence="2" key="1">
    <citation type="submission" date="2018-11" db="EMBL/GenBank/DDBJ databases">
        <authorList>
            <consortium name="Pathogen Informatics"/>
        </authorList>
    </citation>
    <scope>NUCLEOTIDE SEQUENCE</scope>
</reference>
<dbReference type="AlphaFoldDB" id="A0A448XK28"/>
<dbReference type="Proteomes" id="UP000784294">
    <property type="component" value="Unassembled WGS sequence"/>
</dbReference>
<organism evidence="2 3">
    <name type="scientific">Protopolystoma xenopodis</name>
    <dbReference type="NCBI Taxonomy" id="117903"/>
    <lineage>
        <taxon>Eukaryota</taxon>
        <taxon>Metazoa</taxon>
        <taxon>Spiralia</taxon>
        <taxon>Lophotrochozoa</taxon>
        <taxon>Platyhelminthes</taxon>
        <taxon>Monogenea</taxon>
        <taxon>Polyopisthocotylea</taxon>
        <taxon>Polystomatidea</taxon>
        <taxon>Polystomatidae</taxon>
        <taxon>Protopolystoma</taxon>
    </lineage>
</organism>
<evidence type="ECO:0000256" key="1">
    <source>
        <dbReference type="SAM" id="MobiDB-lite"/>
    </source>
</evidence>
<proteinExistence type="predicted"/>